<accession>A0A814J1H4</accession>
<dbReference type="InterPro" id="IPR039659">
    <property type="entry name" value="SPT5"/>
</dbReference>
<dbReference type="Gene3D" id="2.30.30.30">
    <property type="match status" value="1"/>
</dbReference>
<dbReference type="EMBL" id="CAJNOH010000410">
    <property type="protein sequence ID" value="CAF1032068.1"/>
    <property type="molecule type" value="Genomic_DNA"/>
</dbReference>
<dbReference type="CDD" id="cd06082">
    <property type="entry name" value="KOW_Spt5_2"/>
    <property type="match status" value="1"/>
</dbReference>
<dbReference type="Proteomes" id="UP000663870">
    <property type="component" value="Unassembled WGS sequence"/>
</dbReference>
<dbReference type="PANTHER" id="PTHR11125:SF7">
    <property type="entry name" value="TRANSCRIPTION ELONGATION FACTOR SPT5"/>
    <property type="match status" value="1"/>
</dbReference>
<dbReference type="GO" id="GO:0006368">
    <property type="term" value="P:transcription elongation by RNA polymerase II"/>
    <property type="evidence" value="ECO:0007669"/>
    <property type="project" value="TreeGrafter"/>
</dbReference>
<dbReference type="Pfam" id="PF23284">
    <property type="entry name" value="KOW2_Spt5"/>
    <property type="match status" value="1"/>
</dbReference>
<protein>
    <recommendedName>
        <fullName evidence="1">KOW domain-containing protein</fullName>
    </recommendedName>
</protein>
<dbReference type="Pfam" id="PF23037">
    <property type="entry name" value="KOWx_SPT5"/>
    <property type="match status" value="1"/>
</dbReference>
<dbReference type="SUPFAM" id="SSF50104">
    <property type="entry name" value="Translation proteins SH3-like domain"/>
    <property type="match status" value="1"/>
</dbReference>
<dbReference type="InterPro" id="IPR041975">
    <property type="entry name" value="KOW_Spt5_2"/>
</dbReference>
<dbReference type="GO" id="GO:0003729">
    <property type="term" value="F:mRNA binding"/>
    <property type="evidence" value="ECO:0007669"/>
    <property type="project" value="TreeGrafter"/>
</dbReference>
<dbReference type="AlphaFoldDB" id="A0A814J1H4"/>
<dbReference type="EMBL" id="CAJNOL010002362">
    <property type="protein sequence ID" value="CAF1492586.1"/>
    <property type="molecule type" value="Genomic_DNA"/>
</dbReference>
<comment type="caution">
    <text evidence="2">The sequence shown here is derived from an EMBL/GenBank/DDBJ whole genome shotgun (WGS) entry which is preliminary data.</text>
</comment>
<dbReference type="PANTHER" id="PTHR11125">
    <property type="entry name" value="SUPPRESSOR OF TY 5"/>
    <property type="match status" value="1"/>
</dbReference>
<dbReference type="CDD" id="cd06084">
    <property type="entry name" value="KOW_Spt5_4"/>
    <property type="match status" value="1"/>
</dbReference>
<reference evidence="2" key="1">
    <citation type="submission" date="2021-02" db="EMBL/GenBank/DDBJ databases">
        <authorList>
            <person name="Nowell W R."/>
        </authorList>
    </citation>
    <scope>NUCLEOTIDE SEQUENCE</scope>
</reference>
<dbReference type="InterPro" id="IPR057936">
    <property type="entry name" value="KOWx_Spt5"/>
</dbReference>
<feature type="domain" description="KOW" evidence="1">
    <location>
        <begin position="81"/>
        <end position="108"/>
    </location>
</feature>
<name>A0A814J1H4_9BILA</name>
<evidence type="ECO:0000313" key="5">
    <source>
        <dbReference type="Proteomes" id="UP000663870"/>
    </source>
</evidence>
<evidence type="ECO:0000259" key="1">
    <source>
        <dbReference type="SMART" id="SM00739"/>
    </source>
</evidence>
<dbReference type="GO" id="GO:0032044">
    <property type="term" value="C:DSIF complex"/>
    <property type="evidence" value="ECO:0007669"/>
    <property type="project" value="TreeGrafter"/>
</dbReference>
<evidence type="ECO:0000313" key="3">
    <source>
        <dbReference type="EMBL" id="CAF1492586.1"/>
    </source>
</evidence>
<dbReference type="InterPro" id="IPR008991">
    <property type="entry name" value="Translation_prot_SH3-like_sf"/>
</dbReference>
<evidence type="ECO:0000313" key="4">
    <source>
        <dbReference type="Proteomes" id="UP000663854"/>
    </source>
</evidence>
<keyword evidence="5" id="KW-1185">Reference proteome</keyword>
<dbReference type="InterPro" id="IPR014722">
    <property type="entry name" value="Rib_uL2_dom2"/>
</dbReference>
<gene>
    <name evidence="3" type="ORF">JXQ802_LOCUS39950</name>
    <name evidence="2" type="ORF">PYM288_LOCUS16190</name>
</gene>
<dbReference type="GO" id="GO:0032784">
    <property type="term" value="P:regulation of DNA-templated transcription elongation"/>
    <property type="evidence" value="ECO:0007669"/>
    <property type="project" value="InterPro"/>
</dbReference>
<evidence type="ECO:0000313" key="2">
    <source>
        <dbReference type="EMBL" id="CAF1032068.1"/>
    </source>
</evidence>
<dbReference type="InterPro" id="IPR041977">
    <property type="entry name" value="KOW_Spt5_4"/>
</dbReference>
<sequence length="297" mass="33300">MVPIKEMTDILRVVKTTYGIKKGSWIRIKHGSYRDYLANIEHCDMKAIVIFNRIVLFKINCFFYNLLAINKTKTLKNDVLSFAPGDQVEVCEDELINLQGTIFGIDGDSIRILAKHEASKDEIAFKENIFLLMSVRISDLQIYTETATGVDSTGQFQLKDLVNISADKVGVVICIEKECLHRLNMDGKVQVLSIQSITKRKTNRNAAVLDSQNNNLNVGDMVTVIDGPFASRQGQIKHLYRHFVFIFCRTLAENGDIFVRKARNLLLAGGQSKVSSNPINTVPMSPLHITSPSPHTS</sequence>
<feature type="domain" description="KOW" evidence="1">
    <location>
        <begin position="215"/>
        <end position="242"/>
    </location>
</feature>
<dbReference type="Pfam" id="PF23291">
    <property type="entry name" value="KOW4_SPT5"/>
    <property type="match status" value="1"/>
</dbReference>
<proteinExistence type="predicted"/>
<dbReference type="InterPro" id="IPR005824">
    <property type="entry name" value="KOW"/>
</dbReference>
<organism evidence="2 4">
    <name type="scientific">Rotaria sordida</name>
    <dbReference type="NCBI Taxonomy" id="392033"/>
    <lineage>
        <taxon>Eukaryota</taxon>
        <taxon>Metazoa</taxon>
        <taxon>Spiralia</taxon>
        <taxon>Gnathifera</taxon>
        <taxon>Rotifera</taxon>
        <taxon>Eurotatoria</taxon>
        <taxon>Bdelloidea</taxon>
        <taxon>Philodinida</taxon>
        <taxon>Philodinidae</taxon>
        <taxon>Rotaria</taxon>
    </lineage>
</organism>
<dbReference type="SMART" id="SM00739">
    <property type="entry name" value="KOW"/>
    <property type="match status" value="3"/>
</dbReference>
<dbReference type="Proteomes" id="UP000663854">
    <property type="component" value="Unassembled WGS sequence"/>
</dbReference>
<dbReference type="GO" id="GO:0006357">
    <property type="term" value="P:regulation of transcription by RNA polymerase II"/>
    <property type="evidence" value="ECO:0007669"/>
    <property type="project" value="InterPro"/>
</dbReference>
<feature type="domain" description="KOW" evidence="1">
    <location>
        <begin position="19"/>
        <end position="46"/>
    </location>
</feature>